<evidence type="ECO:0000313" key="5">
    <source>
        <dbReference type="Proteomes" id="UP000248161"/>
    </source>
</evidence>
<organism evidence="4 5">
    <name type="scientific">Candidatus Thalassarchaeum betae</name>
    <dbReference type="NCBI Taxonomy" id="2599289"/>
    <lineage>
        <taxon>Archaea</taxon>
        <taxon>Methanobacteriati</taxon>
        <taxon>Thermoplasmatota</taxon>
        <taxon>Candidatus Poseidoniia</taxon>
        <taxon>Candidatus Poseidoniales</taxon>
        <taxon>Candidatus Thalassarchaeaceae</taxon>
        <taxon>Candidatus Thalassarchaeum</taxon>
    </lineage>
</organism>
<comment type="caution">
    <text evidence="4">The sequence shown here is derived from an EMBL/GenBank/DDBJ whole genome shotgun (WGS) entry which is preliminary data.</text>
</comment>
<comment type="function">
    <text evidence="3">Required for formate dehydrogenase (FDH) activity. Acts as a sulfur carrier protein that transfers sulfur from IscS to the molybdenum cofactor prior to its insertion into FDH.</text>
</comment>
<evidence type="ECO:0000313" key="4">
    <source>
        <dbReference type="EMBL" id="PXF21972.1"/>
    </source>
</evidence>
<keyword evidence="2 3" id="KW-0501">Molybdenum cofactor biosynthesis</keyword>
<feature type="binding site" evidence="3">
    <location>
        <begin position="367"/>
        <end position="372"/>
    </location>
    <ligand>
        <name>Mo-bis(molybdopterin guanine dinucleotide)</name>
        <dbReference type="ChEBI" id="CHEBI:60539"/>
    </ligand>
</feature>
<dbReference type="SUPFAM" id="SSF53927">
    <property type="entry name" value="Cytidine deaminase-like"/>
    <property type="match status" value="1"/>
</dbReference>
<dbReference type="InterPro" id="IPR016193">
    <property type="entry name" value="Cytidine_deaminase-like"/>
</dbReference>
<dbReference type="Gene3D" id="3.10.20.10">
    <property type="match status" value="1"/>
</dbReference>
<evidence type="ECO:0000256" key="3">
    <source>
        <dbReference type="HAMAP-Rule" id="MF_00187"/>
    </source>
</evidence>
<evidence type="ECO:0000256" key="1">
    <source>
        <dbReference type="ARBA" id="ARBA00022490"/>
    </source>
</evidence>
<name>A0A2V3HSZ4_9ARCH</name>
<dbReference type="Proteomes" id="UP000248161">
    <property type="component" value="Unassembled WGS sequence"/>
</dbReference>
<dbReference type="Pfam" id="PF02634">
    <property type="entry name" value="FdhD-NarQ"/>
    <property type="match status" value="1"/>
</dbReference>
<comment type="subcellular location">
    <subcellularLocation>
        <location evidence="3">Cytoplasm</location>
    </subcellularLocation>
</comment>
<dbReference type="GO" id="GO:0097163">
    <property type="term" value="F:sulfur carrier activity"/>
    <property type="evidence" value="ECO:0007669"/>
    <property type="project" value="UniProtKB-UniRule"/>
</dbReference>
<accession>A0A2V3HSZ4</accession>
<dbReference type="Gene3D" id="3.40.140.10">
    <property type="entry name" value="Cytidine Deaminase, domain 2"/>
    <property type="match status" value="1"/>
</dbReference>
<keyword evidence="4" id="KW-0808">Transferase</keyword>
<keyword evidence="1 3" id="KW-0963">Cytoplasm</keyword>
<comment type="similarity">
    <text evidence="3">Belongs to the FdhD family.</text>
</comment>
<proteinExistence type="inferred from homology"/>
<reference evidence="4 5" key="1">
    <citation type="journal article" date="2015" name="Nat. Commun.">
        <title>Genomic and transcriptomic evidence for scavenging of diverse organic compounds by widespread deep-sea archaea.</title>
        <authorList>
            <person name="Li M."/>
            <person name="Baker B.J."/>
            <person name="Anantharaman K."/>
            <person name="Jain S."/>
            <person name="Breier J.A."/>
            <person name="Dick G.J."/>
        </authorList>
    </citation>
    <scope>NUCLEOTIDE SEQUENCE [LARGE SCALE GENOMIC DNA]</scope>
    <source>
        <strain evidence="4">Cayman_51_deep</strain>
    </source>
</reference>
<dbReference type="GO" id="GO:0016783">
    <property type="term" value="F:sulfurtransferase activity"/>
    <property type="evidence" value="ECO:0007669"/>
    <property type="project" value="InterPro"/>
</dbReference>
<dbReference type="HAMAP" id="MF_00187">
    <property type="entry name" value="FdhD"/>
    <property type="match status" value="1"/>
</dbReference>
<dbReference type="InterPro" id="IPR003786">
    <property type="entry name" value="FdhD"/>
</dbReference>
<dbReference type="NCBIfam" id="TIGR00129">
    <property type="entry name" value="fdhD_narQ"/>
    <property type="match status" value="1"/>
</dbReference>
<dbReference type="GO" id="GO:0005737">
    <property type="term" value="C:cytoplasm"/>
    <property type="evidence" value="ECO:0007669"/>
    <property type="project" value="UniProtKB-SubCell"/>
</dbReference>
<dbReference type="EMBL" id="PSPG01000004">
    <property type="protein sequence ID" value="PXF21972.1"/>
    <property type="molecule type" value="Genomic_DNA"/>
</dbReference>
<protein>
    <recommendedName>
        <fullName evidence="3">Sulfur carrier protein FdhD</fullName>
    </recommendedName>
</protein>
<dbReference type="GO" id="GO:0006777">
    <property type="term" value="P:Mo-molybdopterin cofactor biosynthetic process"/>
    <property type="evidence" value="ECO:0007669"/>
    <property type="project" value="UniProtKB-UniRule"/>
</dbReference>
<dbReference type="PANTHER" id="PTHR30592">
    <property type="entry name" value="FORMATE DEHYDROGENASE"/>
    <property type="match status" value="1"/>
</dbReference>
<dbReference type="AlphaFoldDB" id="A0A2V3HSZ4"/>
<dbReference type="PANTHER" id="PTHR30592:SF1">
    <property type="entry name" value="SULFUR CARRIER PROTEIN FDHD"/>
    <property type="match status" value="1"/>
</dbReference>
<sequence>MHQHGNPIGIYALEIGIVGVICYRHVIHESRATAGLGADNQHMRAFVAVHVLHHRRFRRVSEFNFDIHDLDRSQDRESETVSTKDAHTMPFRQWYLNGCRFFAASAITQYAGCTTRDMDGIEQRPVSRVMGGKTTREPDAVSVEAALSISVHAPDSEPHSLGLTMRTPGQDENLVLGLLLSEGIIDTMSDVERVEESSAAIEIHLSEGASFAPSEHIRRTTTTSSCGVCGRESISTLLHIHGPPLSEEIVVGQSEVSLAISGLRSNQKIFELTGGTHACARVSPSGGIIDISEDIGRHNAMDKLVGAAMGSDQLPICNEMVVVSGRASFELVQKALRAGFPIFIAVGAPSTLAVDLANEHGMTLIGFARDDRMTVFSGNRRVANGSSG</sequence>
<evidence type="ECO:0000256" key="2">
    <source>
        <dbReference type="ARBA" id="ARBA00023150"/>
    </source>
</evidence>
<gene>
    <name evidence="3" type="primary">fdhD</name>
    <name evidence="4" type="ORF">CXX69_02375</name>
</gene>
<feature type="active site" description="Cysteine persulfide intermediate" evidence="3">
    <location>
        <position position="226"/>
    </location>
</feature>